<dbReference type="CDD" id="cd01557">
    <property type="entry name" value="BCAT_beta_family"/>
    <property type="match status" value="1"/>
</dbReference>
<evidence type="ECO:0000256" key="14">
    <source>
        <dbReference type="ARBA" id="ARBA00048212"/>
    </source>
</evidence>
<evidence type="ECO:0000256" key="16">
    <source>
        <dbReference type="ARBA" id="ARBA00049229"/>
    </source>
</evidence>
<evidence type="ECO:0000256" key="18">
    <source>
        <dbReference type="RuleBase" id="RU004516"/>
    </source>
</evidence>
<evidence type="ECO:0000256" key="15">
    <source>
        <dbReference type="ARBA" id="ARBA00048798"/>
    </source>
</evidence>
<dbReference type="PANTHER" id="PTHR42743:SF11">
    <property type="entry name" value="AMINODEOXYCHORISMATE LYASE"/>
    <property type="match status" value="1"/>
</dbReference>
<comment type="pathway">
    <text evidence="4 19">Amino-acid biosynthesis; L-valine biosynthesis; L-valine from pyruvate: step 4/4.</text>
</comment>
<dbReference type="EC" id="2.6.1.42" evidence="7 19"/>
<dbReference type="STRING" id="1267021.FPB0191_01698"/>
<comment type="catalytic activity">
    <reaction evidence="15 19">
        <text>L-isoleucine + 2-oxoglutarate = (S)-3-methyl-2-oxopentanoate + L-glutamate</text>
        <dbReference type="Rhea" id="RHEA:24801"/>
        <dbReference type="ChEBI" id="CHEBI:16810"/>
        <dbReference type="ChEBI" id="CHEBI:29985"/>
        <dbReference type="ChEBI" id="CHEBI:35146"/>
        <dbReference type="ChEBI" id="CHEBI:58045"/>
        <dbReference type="EC" id="2.6.1.42"/>
    </reaction>
</comment>
<dbReference type="Proteomes" id="UP000030901">
    <property type="component" value="Chromosome"/>
</dbReference>
<dbReference type="GO" id="GO:0052654">
    <property type="term" value="F:L-leucine-2-oxoglutarate transaminase activity"/>
    <property type="evidence" value="ECO:0007669"/>
    <property type="project" value="RHEA"/>
</dbReference>
<dbReference type="GO" id="GO:0005829">
    <property type="term" value="C:cytosol"/>
    <property type="evidence" value="ECO:0007669"/>
    <property type="project" value="TreeGrafter"/>
</dbReference>
<evidence type="ECO:0000256" key="3">
    <source>
        <dbReference type="ARBA" id="ARBA00004824"/>
    </source>
</evidence>
<evidence type="ECO:0000256" key="19">
    <source>
        <dbReference type="RuleBase" id="RU364094"/>
    </source>
</evidence>
<dbReference type="UniPathway" id="UPA00048">
    <property type="reaction ID" value="UER00073"/>
</dbReference>
<organism evidence="20 21">
    <name type="scientific">Frischella perrara</name>
    <dbReference type="NCBI Taxonomy" id="1267021"/>
    <lineage>
        <taxon>Bacteria</taxon>
        <taxon>Pseudomonadati</taxon>
        <taxon>Pseudomonadota</taxon>
        <taxon>Gammaproteobacteria</taxon>
        <taxon>Orbales</taxon>
        <taxon>Orbaceae</taxon>
        <taxon>Frischella</taxon>
    </lineage>
</organism>
<evidence type="ECO:0000256" key="5">
    <source>
        <dbReference type="ARBA" id="ARBA00005072"/>
    </source>
</evidence>
<dbReference type="KEGG" id="fpp:FPB0191_01698"/>
<dbReference type="InterPro" id="IPR043132">
    <property type="entry name" value="BCAT-like_C"/>
</dbReference>
<gene>
    <name evidence="19" type="primary">ilvE</name>
    <name evidence="20" type="ORF">FPB0191_01698</name>
</gene>
<evidence type="ECO:0000256" key="6">
    <source>
        <dbReference type="ARBA" id="ARBA00009320"/>
    </source>
</evidence>
<dbReference type="PANTHER" id="PTHR42743">
    <property type="entry name" value="AMINO-ACID AMINOTRANSFERASE"/>
    <property type="match status" value="1"/>
</dbReference>
<dbReference type="Pfam" id="PF01063">
    <property type="entry name" value="Aminotran_4"/>
    <property type="match status" value="1"/>
</dbReference>
<dbReference type="InterPro" id="IPR043131">
    <property type="entry name" value="BCAT-like_N"/>
</dbReference>
<keyword evidence="12 18" id="KW-0663">Pyridoxal phosphate</keyword>
<keyword evidence="21" id="KW-1185">Reference proteome</keyword>
<accession>A0A0A7S1X4</accession>
<evidence type="ECO:0000256" key="8">
    <source>
        <dbReference type="ARBA" id="ARBA00018179"/>
    </source>
</evidence>
<evidence type="ECO:0000313" key="20">
    <source>
        <dbReference type="EMBL" id="AJA45514.1"/>
    </source>
</evidence>
<dbReference type="SUPFAM" id="SSF56752">
    <property type="entry name" value="D-aminoacid aminotransferase-like PLP-dependent enzymes"/>
    <property type="match status" value="1"/>
</dbReference>
<comment type="similarity">
    <text evidence="6 17">Belongs to the class-IV pyridoxal-phosphate-dependent aminotransferase family.</text>
</comment>
<protein>
    <recommendedName>
        <fullName evidence="8 19">Branched-chain-amino-acid aminotransferase</fullName>
        <shortName evidence="19">BCAT</shortName>
        <ecNumber evidence="7 19">2.6.1.42</ecNumber>
    </recommendedName>
</protein>
<dbReference type="GO" id="GO:0052655">
    <property type="term" value="F:L-valine-2-oxoglutarate transaminase activity"/>
    <property type="evidence" value="ECO:0007669"/>
    <property type="project" value="RHEA"/>
</dbReference>
<evidence type="ECO:0000313" key="21">
    <source>
        <dbReference type="Proteomes" id="UP000030901"/>
    </source>
</evidence>
<dbReference type="NCBIfam" id="TIGR01122">
    <property type="entry name" value="ilvE_I"/>
    <property type="match status" value="1"/>
</dbReference>
<dbReference type="EMBL" id="CP009056">
    <property type="protein sequence ID" value="AJA45514.1"/>
    <property type="molecule type" value="Genomic_DNA"/>
</dbReference>
<evidence type="ECO:0000256" key="4">
    <source>
        <dbReference type="ARBA" id="ARBA00004931"/>
    </source>
</evidence>
<dbReference type="InterPro" id="IPR005785">
    <property type="entry name" value="B_amino_transI"/>
</dbReference>
<comment type="catalytic activity">
    <reaction evidence="14 19">
        <text>L-valine + 2-oxoglutarate = 3-methyl-2-oxobutanoate + L-glutamate</text>
        <dbReference type="Rhea" id="RHEA:24813"/>
        <dbReference type="ChEBI" id="CHEBI:11851"/>
        <dbReference type="ChEBI" id="CHEBI:16810"/>
        <dbReference type="ChEBI" id="CHEBI:29985"/>
        <dbReference type="ChEBI" id="CHEBI:57762"/>
        <dbReference type="EC" id="2.6.1.42"/>
    </reaction>
</comment>
<evidence type="ECO:0000256" key="7">
    <source>
        <dbReference type="ARBA" id="ARBA00013053"/>
    </source>
</evidence>
<dbReference type="HOGENOM" id="CLU_020844_3_1_6"/>
<dbReference type="GO" id="GO:0006532">
    <property type="term" value="P:aspartate biosynthetic process"/>
    <property type="evidence" value="ECO:0007669"/>
    <property type="project" value="TreeGrafter"/>
</dbReference>
<dbReference type="PROSITE" id="PS00770">
    <property type="entry name" value="AA_TRANSFER_CLASS_4"/>
    <property type="match status" value="1"/>
</dbReference>
<dbReference type="InterPro" id="IPR018300">
    <property type="entry name" value="Aminotrans_IV_CS"/>
</dbReference>
<keyword evidence="13 19" id="KW-0100">Branched-chain amino acid biosynthesis</keyword>
<evidence type="ECO:0000256" key="2">
    <source>
        <dbReference type="ARBA" id="ARBA00003109"/>
    </source>
</evidence>
<evidence type="ECO:0000256" key="10">
    <source>
        <dbReference type="ARBA" id="ARBA00022605"/>
    </source>
</evidence>
<reference evidence="20 21" key="1">
    <citation type="journal article" date="2014" name="Appl. Environ. Microbiol.">
        <title>Gut symbionts from distinct hosts exhibit genotoxic activity via divergent colibactin biosynthetic pathways.</title>
        <authorList>
            <person name="Engel P."/>
            <person name="Vizcaino M.I."/>
            <person name="Crawford J.M."/>
        </authorList>
    </citation>
    <scope>NUCLEOTIDE SEQUENCE [LARGE SCALE GENOMIC DNA]</scope>
    <source>
        <strain evidence="20 21">PEB0191</strain>
    </source>
</reference>
<evidence type="ECO:0000256" key="12">
    <source>
        <dbReference type="ARBA" id="ARBA00022898"/>
    </source>
</evidence>
<keyword evidence="9 19" id="KW-0032">Aminotransferase</keyword>
<evidence type="ECO:0000256" key="9">
    <source>
        <dbReference type="ARBA" id="ARBA00022576"/>
    </source>
</evidence>
<dbReference type="UniPathway" id="UPA00047">
    <property type="reaction ID" value="UER00058"/>
</dbReference>
<dbReference type="NCBIfam" id="NF005146">
    <property type="entry name" value="PRK06606.1"/>
    <property type="match status" value="1"/>
</dbReference>
<dbReference type="Gene3D" id="3.30.470.10">
    <property type="match status" value="1"/>
</dbReference>
<dbReference type="InterPro" id="IPR033939">
    <property type="entry name" value="BCAT_family"/>
</dbReference>
<dbReference type="AlphaFoldDB" id="A0A0A7S1X4"/>
<dbReference type="UniPathway" id="UPA00049">
    <property type="reaction ID" value="UER00062"/>
</dbReference>
<comment type="function">
    <text evidence="2 19">Acts on leucine, isoleucine and valine.</text>
</comment>
<proteinExistence type="inferred from homology"/>
<comment type="pathway">
    <text evidence="3 19">Amino-acid biosynthesis; L-isoleucine biosynthesis; L-isoleucine from 2-oxobutanoate: step 4/4.</text>
</comment>
<keyword evidence="10 19" id="KW-0028">Amino-acid biosynthesis</keyword>
<name>A0A0A7S1X4_FRIPE</name>
<dbReference type="GO" id="GO:0052656">
    <property type="term" value="F:L-isoleucine-2-oxoglutarate transaminase activity"/>
    <property type="evidence" value="ECO:0007669"/>
    <property type="project" value="RHEA"/>
</dbReference>
<sequence length="309" mass="34087">MTTTAKADYIWFNGEMIKWDEAKVHVMSHALHYGTSVFEGVRCYETHNGPAVFRHREHMQRLHDSAKIYRMPISYSVDELMSATRQTLIKNNLNSAYIRPLVFIGDVGMGVNPPAGYKTDVIIAAFPWGAYLGPEALEQGIDAMVSSWNRSAPNTIPTAAKAGGNYLSSLLVGSEARRHGYQEGIALDVHGYVSEGAGENIFIVKNNILFTPTLTSAALPGITRDAILTLARDLGIEIREQTLSRESLYLADEVFMTGTAAEITPVRSIDGIQVGIGRCGPTTKRIQQAFFGLFNGKTEDKYHWLDSVK</sequence>
<dbReference type="FunFam" id="3.30.470.10:FF:000001">
    <property type="entry name" value="Branched-chain-amino-acid aminotransferase"/>
    <property type="match status" value="1"/>
</dbReference>
<dbReference type="RefSeq" id="WP_039105307.1">
    <property type="nucleotide sequence ID" value="NZ_CAMPDX010000047.1"/>
</dbReference>
<evidence type="ECO:0000256" key="13">
    <source>
        <dbReference type="ARBA" id="ARBA00023304"/>
    </source>
</evidence>
<evidence type="ECO:0000256" key="1">
    <source>
        <dbReference type="ARBA" id="ARBA00001933"/>
    </source>
</evidence>
<evidence type="ECO:0000256" key="11">
    <source>
        <dbReference type="ARBA" id="ARBA00022679"/>
    </source>
</evidence>
<dbReference type="FunFam" id="3.20.10.10:FF:000001">
    <property type="entry name" value="Branched-chain-amino-acid aminotransferase"/>
    <property type="match status" value="1"/>
</dbReference>
<comment type="pathway">
    <text evidence="5 19">Amino-acid biosynthesis; L-leucine biosynthesis; L-leucine from 3-methyl-2-oxobutanoate: step 4/4.</text>
</comment>
<dbReference type="OrthoDB" id="21319at2"/>
<comment type="cofactor">
    <cofactor evidence="1 18">
        <name>pyridoxal 5'-phosphate</name>
        <dbReference type="ChEBI" id="CHEBI:597326"/>
    </cofactor>
</comment>
<dbReference type="GO" id="GO:0009099">
    <property type="term" value="P:L-valine biosynthetic process"/>
    <property type="evidence" value="ECO:0007669"/>
    <property type="project" value="UniProtKB-UniPathway"/>
</dbReference>
<dbReference type="Gene3D" id="3.20.10.10">
    <property type="entry name" value="D-amino Acid Aminotransferase, subunit A, domain 2"/>
    <property type="match status" value="1"/>
</dbReference>
<dbReference type="GO" id="GO:0009098">
    <property type="term" value="P:L-leucine biosynthetic process"/>
    <property type="evidence" value="ECO:0007669"/>
    <property type="project" value="UniProtKB-UniPathway"/>
</dbReference>
<dbReference type="GO" id="GO:0009097">
    <property type="term" value="P:isoleucine biosynthetic process"/>
    <property type="evidence" value="ECO:0007669"/>
    <property type="project" value="UniProtKB-UniPathway"/>
</dbReference>
<comment type="catalytic activity">
    <reaction evidence="16 19">
        <text>L-leucine + 2-oxoglutarate = 4-methyl-2-oxopentanoate + L-glutamate</text>
        <dbReference type="Rhea" id="RHEA:18321"/>
        <dbReference type="ChEBI" id="CHEBI:16810"/>
        <dbReference type="ChEBI" id="CHEBI:17865"/>
        <dbReference type="ChEBI" id="CHEBI:29985"/>
        <dbReference type="ChEBI" id="CHEBI:57427"/>
        <dbReference type="EC" id="2.6.1.42"/>
    </reaction>
</comment>
<dbReference type="InterPro" id="IPR001544">
    <property type="entry name" value="Aminotrans_IV"/>
</dbReference>
<evidence type="ECO:0000256" key="17">
    <source>
        <dbReference type="RuleBase" id="RU004106"/>
    </source>
</evidence>
<dbReference type="InterPro" id="IPR050571">
    <property type="entry name" value="Class-IV_PLP-Dep_Aminotrnsfr"/>
</dbReference>
<dbReference type="InterPro" id="IPR036038">
    <property type="entry name" value="Aminotransferase-like"/>
</dbReference>
<keyword evidence="11 19" id="KW-0808">Transferase</keyword>